<feature type="region of interest" description="Disordered" evidence="1">
    <location>
        <begin position="1"/>
        <end position="41"/>
    </location>
</feature>
<name>A0A0S4LBK1_9BACT</name>
<dbReference type="Proteomes" id="UP000198736">
    <property type="component" value="Unassembled WGS sequence"/>
</dbReference>
<gene>
    <name evidence="2" type="ORF">COMA2_160022</name>
</gene>
<organism evidence="2 3">
    <name type="scientific">Candidatus Nitrospira nitrificans</name>
    <dbReference type="NCBI Taxonomy" id="1742973"/>
    <lineage>
        <taxon>Bacteria</taxon>
        <taxon>Pseudomonadati</taxon>
        <taxon>Nitrospirota</taxon>
        <taxon>Nitrospiria</taxon>
        <taxon>Nitrospirales</taxon>
        <taxon>Nitrospiraceae</taxon>
        <taxon>Nitrospira</taxon>
    </lineage>
</organism>
<proteinExistence type="predicted"/>
<dbReference type="STRING" id="1742973.COMA2_160022"/>
<keyword evidence="3" id="KW-1185">Reference proteome</keyword>
<reference evidence="3" key="1">
    <citation type="submission" date="2015-10" db="EMBL/GenBank/DDBJ databases">
        <authorList>
            <person name="Luecker S."/>
            <person name="Luecker S."/>
        </authorList>
    </citation>
    <scope>NUCLEOTIDE SEQUENCE [LARGE SCALE GENOMIC DNA]</scope>
</reference>
<evidence type="ECO:0000313" key="3">
    <source>
        <dbReference type="Proteomes" id="UP000198736"/>
    </source>
</evidence>
<sequence>MRRMGIEALYQKPHLSQRHPAQQVSPYLLRDRTPQSGLGRR</sequence>
<dbReference type="EMBL" id="CZPZ01000008">
    <property type="protein sequence ID" value="CUS34185.1"/>
    <property type="molecule type" value="Genomic_DNA"/>
</dbReference>
<dbReference type="AlphaFoldDB" id="A0A0S4LBK1"/>
<accession>A0A0S4LBK1</accession>
<evidence type="ECO:0000256" key="1">
    <source>
        <dbReference type="SAM" id="MobiDB-lite"/>
    </source>
</evidence>
<protein>
    <submittedName>
        <fullName evidence="2">Uncharacterized protein</fullName>
    </submittedName>
</protein>
<evidence type="ECO:0000313" key="2">
    <source>
        <dbReference type="EMBL" id="CUS34185.1"/>
    </source>
</evidence>